<dbReference type="AlphaFoldDB" id="A0AAN4ZAR0"/>
<dbReference type="Proteomes" id="UP001328107">
    <property type="component" value="Unassembled WGS sequence"/>
</dbReference>
<evidence type="ECO:0000313" key="2">
    <source>
        <dbReference type="EMBL" id="GMR37156.1"/>
    </source>
</evidence>
<dbReference type="EMBL" id="BTRK01000002">
    <property type="protein sequence ID" value="GMR37156.1"/>
    <property type="molecule type" value="Genomic_DNA"/>
</dbReference>
<feature type="non-terminal residue" evidence="2">
    <location>
        <position position="1"/>
    </location>
</feature>
<feature type="transmembrane region" description="Helical" evidence="1">
    <location>
        <begin position="20"/>
        <end position="45"/>
    </location>
</feature>
<evidence type="ECO:0000256" key="1">
    <source>
        <dbReference type="SAM" id="Phobius"/>
    </source>
</evidence>
<name>A0AAN4ZAR0_9BILA</name>
<keyword evidence="1" id="KW-0472">Membrane</keyword>
<keyword evidence="1" id="KW-0812">Transmembrane</keyword>
<reference evidence="3" key="1">
    <citation type="submission" date="2022-10" db="EMBL/GenBank/DDBJ databases">
        <title>Genome assembly of Pristionchus species.</title>
        <authorList>
            <person name="Yoshida K."/>
            <person name="Sommer R.J."/>
        </authorList>
    </citation>
    <scope>NUCLEOTIDE SEQUENCE [LARGE SCALE GENOMIC DNA]</scope>
    <source>
        <strain evidence="3">RS5460</strain>
    </source>
</reference>
<keyword evidence="1" id="KW-1133">Transmembrane helix</keyword>
<sequence>LSNSGPLSCTQRKSDTKPAFLIILIAYAVFSTIVALILSLMIYCIGREAKYNQVPTHDSVSRGENKNEE</sequence>
<accession>A0AAN4ZAR0</accession>
<comment type="caution">
    <text evidence="2">The sequence shown here is derived from an EMBL/GenBank/DDBJ whole genome shotgun (WGS) entry which is preliminary data.</text>
</comment>
<proteinExistence type="predicted"/>
<gene>
    <name evidence="2" type="ORF">PMAYCL1PPCAC_07351</name>
</gene>
<protein>
    <submittedName>
        <fullName evidence="2">Uncharacterized protein</fullName>
    </submittedName>
</protein>
<feature type="non-terminal residue" evidence="2">
    <location>
        <position position="69"/>
    </location>
</feature>
<organism evidence="2 3">
    <name type="scientific">Pristionchus mayeri</name>
    <dbReference type="NCBI Taxonomy" id="1317129"/>
    <lineage>
        <taxon>Eukaryota</taxon>
        <taxon>Metazoa</taxon>
        <taxon>Ecdysozoa</taxon>
        <taxon>Nematoda</taxon>
        <taxon>Chromadorea</taxon>
        <taxon>Rhabditida</taxon>
        <taxon>Rhabditina</taxon>
        <taxon>Diplogasteromorpha</taxon>
        <taxon>Diplogasteroidea</taxon>
        <taxon>Neodiplogasteridae</taxon>
        <taxon>Pristionchus</taxon>
    </lineage>
</organism>
<evidence type="ECO:0000313" key="3">
    <source>
        <dbReference type="Proteomes" id="UP001328107"/>
    </source>
</evidence>
<keyword evidence="3" id="KW-1185">Reference proteome</keyword>